<organism evidence="1 2">
    <name type="scientific">Arthrobacter alpinus</name>
    <dbReference type="NCBI Taxonomy" id="656366"/>
    <lineage>
        <taxon>Bacteria</taxon>
        <taxon>Bacillati</taxon>
        <taxon>Actinomycetota</taxon>
        <taxon>Actinomycetes</taxon>
        <taxon>Micrococcales</taxon>
        <taxon>Micrococcaceae</taxon>
        <taxon>Arthrobacter</taxon>
    </lineage>
</organism>
<protein>
    <submittedName>
        <fullName evidence="1">Uncharacterized protein</fullName>
    </submittedName>
</protein>
<sequence length="63" mass="7029">MHHVDLGMGYTPSDWPDDYVAWDLSELLAAVPERLESPADRRSFMAWLAGRGPLDASTALSPW</sequence>
<name>A0A0S2M1F4_9MICC</name>
<proteinExistence type="predicted"/>
<evidence type="ECO:0000313" key="1">
    <source>
        <dbReference type="EMBL" id="ALO67658.1"/>
    </source>
</evidence>
<reference evidence="2" key="1">
    <citation type="submission" date="2015-11" db="EMBL/GenBank/DDBJ databases">
        <authorList>
            <person name="Kumar R."/>
            <person name="Singh D."/>
            <person name="Swarnkar M.K."/>
            <person name="Singh A.K."/>
            <person name="Kumar S."/>
        </authorList>
    </citation>
    <scope>NUCLEOTIDE SEQUENCE [LARGE SCALE GENOMIC DNA]</scope>
    <source>
        <strain evidence="2">ERGS4:06</strain>
    </source>
</reference>
<dbReference type="Proteomes" id="UP000059574">
    <property type="component" value="Chromosome"/>
</dbReference>
<dbReference type="AlphaFoldDB" id="A0A0S2M1F4"/>
<evidence type="ECO:0000313" key="2">
    <source>
        <dbReference type="Proteomes" id="UP000059574"/>
    </source>
</evidence>
<accession>A0A0S2M1F4</accession>
<gene>
    <name evidence="1" type="ORF">AS189_15700</name>
</gene>
<reference evidence="1 2" key="2">
    <citation type="journal article" date="2016" name="J. Biotechnol.">
        <title>Complete genome sequence of Arthrobacter alpinus ERGS4:06, a yellow pigmented bacterium tolerant to cold and radiations isolated from Sikkim Himalaya.</title>
        <authorList>
            <person name="Kumar R."/>
            <person name="Singh D."/>
            <person name="Swarnkar M.K."/>
            <person name="Singh A.K."/>
            <person name="Kumar S."/>
        </authorList>
    </citation>
    <scope>NUCLEOTIDE SEQUENCE [LARGE SCALE GENOMIC DNA]</scope>
    <source>
        <strain evidence="1 2">ERGS4:06</strain>
    </source>
</reference>
<dbReference type="EMBL" id="CP013200">
    <property type="protein sequence ID" value="ALO67658.1"/>
    <property type="molecule type" value="Genomic_DNA"/>
</dbReference>